<feature type="domain" description="Integral membrane bound transporter" evidence="7">
    <location>
        <begin position="351"/>
        <end position="479"/>
    </location>
</feature>
<dbReference type="Pfam" id="PF13515">
    <property type="entry name" value="FUSC_2"/>
    <property type="match status" value="1"/>
</dbReference>
<proteinExistence type="predicted"/>
<feature type="transmembrane region" description="Helical" evidence="6">
    <location>
        <begin position="437"/>
        <end position="457"/>
    </location>
</feature>
<feature type="compositionally biased region" description="Basic and acidic residues" evidence="5">
    <location>
        <begin position="595"/>
        <end position="605"/>
    </location>
</feature>
<feature type="transmembrane region" description="Helical" evidence="6">
    <location>
        <begin position="413"/>
        <end position="430"/>
    </location>
</feature>
<keyword evidence="2 6" id="KW-0812">Transmembrane</keyword>
<feature type="transmembrane region" description="Helical" evidence="6">
    <location>
        <begin position="364"/>
        <end position="382"/>
    </location>
</feature>
<keyword evidence="9" id="KW-1185">Reference proteome</keyword>
<feature type="transmembrane region" description="Helical" evidence="6">
    <location>
        <begin position="104"/>
        <end position="124"/>
    </location>
</feature>
<evidence type="ECO:0000313" key="9">
    <source>
        <dbReference type="Proteomes" id="UP001223743"/>
    </source>
</evidence>
<feature type="transmembrane region" description="Helical" evidence="6">
    <location>
        <begin position="469"/>
        <end position="488"/>
    </location>
</feature>
<feature type="region of interest" description="Disordered" evidence="5">
    <location>
        <begin position="595"/>
        <end position="615"/>
    </location>
</feature>
<feature type="transmembrane region" description="Helical" evidence="6">
    <location>
        <begin position="389"/>
        <end position="407"/>
    </location>
</feature>
<accession>A0ABU0M7L2</accession>
<evidence type="ECO:0000256" key="5">
    <source>
        <dbReference type="SAM" id="MobiDB-lite"/>
    </source>
</evidence>
<evidence type="ECO:0000256" key="3">
    <source>
        <dbReference type="ARBA" id="ARBA00022989"/>
    </source>
</evidence>
<reference evidence="8 9" key="1">
    <citation type="submission" date="2023-07" db="EMBL/GenBank/DDBJ databases">
        <title>Genomic Encyclopedia of Type Strains, Phase IV (KMG-IV): sequencing the most valuable type-strain genomes for metagenomic binning, comparative biology and taxonomic classification.</title>
        <authorList>
            <person name="Goeker M."/>
        </authorList>
    </citation>
    <scope>NUCLEOTIDE SEQUENCE [LARGE SCALE GENOMIC DNA]</scope>
    <source>
        <strain evidence="8 9">B1-1</strain>
    </source>
</reference>
<evidence type="ECO:0000313" key="8">
    <source>
        <dbReference type="EMBL" id="MDQ0516795.1"/>
    </source>
</evidence>
<keyword evidence="3 6" id="KW-1133">Transmembrane helix</keyword>
<dbReference type="RefSeq" id="WP_266279151.1">
    <property type="nucleotide sequence ID" value="NZ_JAPKNF010000001.1"/>
</dbReference>
<feature type="transmembrane region" description="Helical" evidence="6">
    <location>
        <begin position="75"/>
        <end position="98"/>
    </location>
</feature>
<evidence type="ECO:0000256" key="2">
    <source>
        <dbReference type="ARBA" id="ARBA00022692"/>
    </source>
</evidence>
<dbReference type="InterPro" id="IPR049453">
    <property type="entry name" value="Memb_transporter_dom"/>
</dbReference>
<dbReference type="EMBL" id="JAUSWJ010000001">
    <property type="protein sequence ID" value="MDQ0516795.1"/>
    <property type="molecule type" value="Genomic_DNA"/>
</dbReference>
<feature type="transmembrane region" description="Helical" evidence="6">
    <location>
        <begin position="34"/>
        <end position="54"/>
    </location>
</feature>
<protein>
    <submittedName>
        <fullName evidence="8">Multidrug resistance protein MdtO</fullName>
    </submittedName>
</protein>
<evidence type="ECO:0000256" key="4">
    <source>
        <dbReference type="ARBA" id="ARBA00023136"/>
    </source>
</evidence>
<organism evidence="8 9">
    <name type="scientific">Kaistia geumhonensis</name>
    <dbReference type="NCBI Taxonomy" id="410839"/>
    <lineage>
        <taxon>Bacteria</taxon>
        <taxon>Pseudomonadati</taxon>
        <taxon>Pseudomonadota</taxon>
        <taxon>Alphaproteobacteria</taxon>
        <taxon>Hyphomicrobiales</taxon>
        <taxon>Kaistiaceae</taxon>
        <taxon>Kaistia</taxon>
    </lineage>
</organism>
<evidence type="ECO:0000256" key="6">
    <source>
        <dbReference type="SAM" id="Phobius"/>
    </source>
</evidence>
<keyword evidence="4 6" id="KW-0472">Membrane</keyword>
<sequence>MARAAEAAAPPIGWAPIGRQVIADLMPMPGRLALTWRVALLVALVAGVAMLYRIPESAIGCYLIIFLARPNGAEGVAQAIGIIVLASIVVVAMAPLIQFSAESALLRLVIMAAMAFLFVFLGAATQLGEQGSIVGLVIVYILSLVDRVPAGEIVTRGLLYAWQMACVPMAMMIAFNLVLGASPHRLLQEMTERRLRAAASALDGEGEALDEELAEGNAEVAKRAQLAGLFHTAPRARVRWLSGAAMNGYRLLLLVAALPREAGGAIRESLAARCRAAADAIRSGGRPDPAPPLAEGDGVARMIEASLDGFARDDGGTAARPLAPPFLAPDAFTNPDYQRYALKTAAAAMTCYLIYSLLDWPGISTAMVTCFVAALGTTAETVHKLALRIGGCLIGAAMGFLSILFIIPHLESVGGLMALVFCAILPAAWVSTGNERISYAGVQIGLAFLLTILNGFGPDLSMDSGRDRIIGILLGNLVVYLYFTGLWSKSAADEARERLARLFAALSRLTALDPAARGAALAEAEMVAIEAEKAREQLALLPFEPASRRPDAGRIAAALDLLAEARALLPQLMVAPAADEAAAARLAAVSARLGGRDRPEMHAPDGEADAPGGPIGRIETLAAGLA</sequence>
<gene>
    <name evidence="8" type="ORF">QO015_002408</name>
</gene>
<name>A0ABU0M7L2_9HYPH</name>
<evidence type="ECO:0000256" key="1">
    <source>
        <dbReference type="ARBA" id="ARBA00004141"/>
    </source>
</evidence>
<dbReference type="Proteomes" id="UP001223743">
    <property type="component" value="Unassembled WGS sequence"/>
</dbReference>
<evidence type="ECO:0000259" key="7">
    <source>
        <dbReference type="Pfam" id="PF13515"/>
    </source>
</evidence>
<comment type="caution">
    <text evidence="8">The sequence shown here is derived from an EMBL/GenBank/DDBJ whole genome shotgun (WGS) entry which is preliminary data.</text>
</comment>
<feature type="transmembrane region" description="Helical" evidence="6">
    <location>
        <begin position="160"/>
        <end position="181"/>
    </location>
</feature>
<comment type="subcellular location">
    <subcellularLocation>
        <location evidence="1">Membrane</location>
        <topology evidence="1">Multi-pass membrane protein</topology>
    </subcellularLocation>
</comment>